<gene>
    <name evidence="2" type="ORF">EDS130_LOCUS25317</name>
    <name evidence="3" type="ORF">XAT740_LOCUS30664</name>
</gene>
<organism evidence="2 5">
    <name type="scientific">Adineta ricciae</name>
    <name type="common">Rotifer</name>
    <dbReference type="NCBI Taxonomy" id="249248"/>
    <lineage>
        <taxon>Eukaryota</taxon>
        <taxon>Metazoa</taxon>
        <taxon>Spiralia</taxon>
        <taxon>Gnathifera</taxon>
        <taxon>Rotifera</taxon>
        <taxon>Eurotatoria</taxon>
        <taxon>Bdelloidea</taxon>
        <taxon>Adinetida</taxon>
        <taxon>Adinetidae</taxon>
        <taxon>Adineta</taxon>
    </lineage>
</organism>
<dbReference type="PANTHER" id="PTHR45348">
    <property type="entry name" value="HYPOTHETICAL OXIDOREDUCTASE (EUROFUNG)"/>
    <property type="match status" value="1"/>
</dbReference>
<dbReference type="PANTHER" id="PTHR45348:SF2">
    <property type="entry name" value="ZINC-TYPE ALCOHOL DEHYDROGENASE-LIKE PROTEIN C2E1P3.01"/>
    <property type="match status" value="1"/>
</dbReference>
<name>A0A814WE49_ADIRI</name>
<reference evidence="2" key="1">
    <citation type="submission" date="2021-02" db="EMBL/GenBank/DDBJ databases">
        <authorList>
            <person name="Nowell W R."/>
        </authorList>
    </citation>
    <scope>NUCLEOTIDE SEQUENCE</scope>
</reference>
<dbReference type="CDD" id="cd08249">
    <property type="entry name" value="enoyl_reductase_like"/>
    <property type="match status" value="1"/>
</dbReference>
<dbReference type="SUPFAM" id="SSF51735">
    <property type="entry name" value="NAD(P)-binding Rossmann-fold domains"/>
    <property type="match status" value="1"/>
</dbReference>
<dbReference type="InterPro" id="IPR011032">
    <property type="entry name" value="GroES-like_sf"/>
</dbReference>
<evidence type="ECO:0000313" key="2">
    <source>
        <dbReference type="EMBL" id="CAF1200113.1"/>
    </source>
</evidence>
<dbReference type="SMART" id="SM00829">
    <property type="entry name" value="PKS_ER"/>
    <property type="match status" value="1"/>
</dbReference>
<dbReference type="SUPFAM" id="SSF50129">
    <property type="entry name" value="GroES-like"/>
    <property type="match status" value="1"/>
</dbReference>
<sequence>MSLALVVRENKKLVVETLDIPKYGPKDLLIKVTHVAQNPTDWKHVHFDLAKPGSIVGCDFAGEVVAVGDAAVGNYIQGERVAGCVHGGLDPKFGIRGSFCEYIVQEASLVFRYPSMMSPEAATTLSLACITAALGLFHKLGLPLPPATCGASVLVWGGSTSVGQYAIQLAKAAGCFVVATASSARHEYLKGLGCNACFDYKDPNVVSQIKQVTNGTLAYAIDCVSEAESIRRVCATLTGKNPQVATVLPGLQNEIPSHIKEHGILMYTIFGRPMNVFGLDFDAVPEDKAFAEKFYRLLTNVLLPRGLVKPNKATKLPGGLSGIEEGFKKMMENRVAAEKLVYAIAETTKP</sequence>
<dbReference type="InterPro" id="IPR047122">
    <property type="entry name" value="Trans-enoyl_RdTase-like"/>
</dbReference>
<evidence type="ECO:0000313" key="4">
    <source>
        <dbReference type="Proteomes" id="UP000663828"/>
    </source>
</evidence>
<dbReference type="InterPro" id="IPR036291">
    <property type="entry name" value="NAD(P)-bd_dom_sf"/>
</dbReference>
<feature type="domain" description="Enoyl reductase (ER)" evidence="1">
    <location>
        <begin position="8"/>
        <end position="342"/>
    </location>
</feature>
<dbReference type="Pfam" id="PF08240">
    <property type="entry name" value="ADH_N"/>
    <property type="match status" value="1"/>
</dbReference>
<dbReference type="EMBL" id="CAJNOR010002749">
    <property type="protein sequence ID" value="CAF1335463.1"/>
    <property type="molecule type" value="Genomic_DNA"/>
</dbReference>
<dbReference type="Proteomes" id="UP000663852">
    <property type="component" value="Unassembled WGS sequence"/>
</dbReference>
<keyword evidence="4" id="KW-1185">Reference proteome</keyword>
<dbReference type="Proteomes" id="UP000663828">
    <property type="component" value="Unassembled WGS sequence"/>
</dbReference>
<dbReference type="AlphaFoldDB" id="A0A814WE49"/>
<dbReference type="EMBL" id="CAJNOJ010000148">
    <property type="protein sequence ID" value="CAF1200113.1"/>
    <property type="molecule type" value="Genomic_DNA"/>
</dbReference>
<evidence type="ECO:0000313" key="5">
    <source>
        <dbReference type="Proteomes" id="UP000663852"/>
    </source>
</evidence>
<proteinExistence type="predicted"/>
<dbReference type="Gene3D" id="3.90.180.10">
    <property type="entry name" value="Medium-chain alcohol dehydrogenases, catalytic domain"/>
    <property type="match status" value="1"/>
</dbReference>
<evidence type="ECO:0000259" key="1">
    <source>
        <dbReference type="SMART" id="SM00829"/>
    </source>
</evidence>
<evidence type="ECO:0000313" key="3">
    <source>
        <dbReference type="EMBL" id="CAF1335463.1"/>
    </source>
</evidence>
<dbReference type="GO" id="GO:0016651">
    <property type="term" value="F:oxidoreductase activity, acting on NAD(P)H"/>
    <property type="evidence" value="ECO:0007669"/>
    <property type="project" value="InterPro"/>
</dbReference>
<accession>A0A814WE49</accession>
<dbReference type="InterPro" id="IPR013149">
    <property type="entry name" value="ADH-like_C"/>
</dbReference>
<dbReference type="InterPro" id="IPR013154">
    <property type="entry name" value="ADH-like_N"/>
</dbReference>
<protein>
    <recommendedName>
        <fullName evidence="1">Enoyl reductase (ER) domain-containing protein</fullName>
    </recommendedName>
</protein>
<dbReference type="Gene3D" id="3.40.50.720">
    <property type="entry name" value="NAD(P)-binding Rossmann-like Domain"/>
    <property type="match status" value="1"/>
</dbReference>
<dbReference type="InterPro" id="IPR020843">
    <property type="entry name" value="ER"/>
</dbReference>
<dbReference type="OrthoDB" id="9992527at2759"/>
<comment type="caution">
    <text evidence="2">The sequence shown here is derived from an EMBL/GenBank/DDBJ whole genome shotgun (WGS) entry which is preliminary data.</text>
</comment>
<dbReference type="Pfam" id="PF00107">
    <property type="entry name" value="ADH_zinc_N"/>
    <property type="match status" value="1"/>
</dbReference>